<dbReference type="InterPro" id="IPR015791">
    <property type="entry name" value="Antimic/Inh_G_crystallin-like"/>
</dbReference>
<dbReference type="RefSeq" id="WP_139244619.1">
    <property type="nucleotide sequence ID" value="NZ_FNSN01000003.1"/>
</dbReference>
<feature type="signal peptide" evidence="1">
    <location>
        <begin position="1"/>
        <end position="37"/>
    </location>
</feature>
<protein>
    <recommendedName>
        <fullName evidence="4">Streptomyces killer toxin-like beta/gamma crystallin domain-containing protein</fullName>
    </recommendedName>
</protein>
<keyword evidence="1" id="KW-0732">Signal</keyword>
<dbReference type="Proteomes" id="UP000182652">
    <property type="component" value="Unassembled WGS sequence"/>
</dbReference>
<name>A0A1H4JM89_9MICC</name>
<feature type="chain" id="PRO_5010158323" description="Streptomyces killer toxin-like beta/gamma crystallin domain-containing protein" evidence="1">
    <location>
        <begin position="38"/>
        <end position="125"/>
    </location>
</feature>
<evidence type="ECO:0008006" key="4">
    <source>
        <dbReference type="Google" id="ProtNLM"/>
    </source>
</evidence>
<organism evidence="2 3">
    <name type="scientific">Arthrobacter woluwensis</name>
    <dbReference type="NCBI Taxonomy" id="156980"/>
    <lineage>
        <taxon>Bacteria</taxon>
        <taxon>Bacillati</taxon>
        <taxon>Actinomycetota</taxon>
        <taxon>Actinomycetes</taxon>
        <taxon>Micrococcales</taxon>
        <taxon>Micrococcaceae</taxon>
        <taxon>Arthrobacter</taxon>
    </lineage>
</organism>
<reference evidence="2 3" key="1">
    <citation type="submission" date="2016-10" db="EMBL/GenBank/DDBJ databases">
        <authorList>
            <person name="de Groot N.N."/>
        </authorList>
    </citation>
    <scope>NUCLEOTIDE SEQUENCE [LARGE SCALE GENOMIC DNA]</scope>
    <source>
        <strain evidence="2 3">DSM 10495</strain>
    </source>
</reference>
<keyword evidence="3" id="KW-1185">Reference proteome</keyword>
<dbReference type="Gene3D" id="2.60.20.30">
    <property type="match status" value="1"/>
</dbReference>
<proteinExistence type="predicted"/>
<dbReference type="EMBL" id="FNSN01000003">
    <property type="protein sequence ID" value="SEB47373.1"/>
    <property type="molecule type" value="Genomic_DNA"/>
</dbReference>
<sequence>MVKKAGKVKLKKAMLAVAAGACAVTGSLMVAAPAANATNSVTCSGKAYYEIYGYDQPTDLCFANQGQMDTWQGRTYSLWTGNNSGQIAYYNISDGKQYWSNARPHNFRGDFDPPYVNTLAVKLWP</sequence>
<evidence type="ECO:0000256" key="1">
    <source>
        <dbReference type="SAM" id="SignalP"/>
    </source>
</evidence>
<accession>A0A1H4JM89</accession>
<evidence type="ECO:0000313" key="2">
    <source>
        <dbReference type="EMBL" id="SEB47373.1"/>
    </source>
</evidence>
<evidence type="ECO:0000313" key="3">
    <source>
        <dbReference type="Proteomes" id="UP000182652"/>
    </source>
</evidence>
<gene>
    <name evidence="2" type="ORF">SAMN04489745_0269</name>
</gene>
<dbReference type="AlphaFoldDB" id="A0A1H4JM89"/>